<evidence type="ECO:0000256" key="7">
    <source>
        <dbReference type="ARBA" id="ARBA00022737"/>
    </source>
</evidence>
<dbReference type="GO" id="GO:0033344">
    <property type="term" value="P:cholesterol efflux"/>
    <property type="evidence" value="ECO:0007669"/>
    <property type="project" value="TreeGrafter"/>
</dbReference>
<dbReference type="Proteomes" id="UP000593565">
    <property type="component" value="Unassembled WGS sequence"/>
</dbReference>
<keyword evidence="15" id="KW-0472">Membrane</keyword>
<keyword evidence="11" id="KW-1207">Sterol metabolism</keyword>
<dbReference type="GO" id="GO:0034361">
    <property type="term" value="C:very-low-density lipoprotein particle"/>
    <property type="evidence" value="ECO:0007669"/>
    <property type="project" value="TreeGrafter"/>
</dbReference>
<evidence type="ECO:0000256" key="13">
    <source>
        <dbReference type="ARBA" id="ARBA00037506"/>
    </source>
</evidence>
<dbReference type="GO" id="GO:0008203">
    <property type="term" value="P:cholesterol metabolic process"/>
    <property type="evidence" value="ECO:0007669"/>
    <property type="project" value="UniProtKB-KW"/>
</dbReference>
<dbReference type="PANTHER" id="PTHR18976">
    <property type="entry name" value="APOLIPOPROTEIN"/>
    <property type="match status" value="1"/>
</dbReference>
<feature type="coiled-coil region" evidence="14">
    <location>
        <begin position="201"/>
        <end position="228"/>
    </location>
</feature>
<dbReference type="GO" id="GO:0033700">
    <property type="term" value="P:phospholipid efflux"/>
    <property type="evidence" value="ECO:0007669"/>
    <property type="project" value="TreeGrafter"/>
</dbReference>
<feature type="transmembrane region" description="Helical" evidence="15">
    <location>
        <begin position="47"/>
        <end position="66"/>
    </location>
</feature>
<dbReference type="AlphaFoldDB" id="A0A7J6B004"/>
<dbReference type="Pfam" id="PF01442">
    <property type="entry name" value="Apolipoprotein"/>
    <property type="match status" value="1"/>
</dbReference>
<dbReference type="InterPro" id="IPR050163">
    <property type="entry name" value="Apolipoprotein_A1/A4/E"/>
</dbReference>
<evidence type="ECO:0000313" key="17">
    <source>
        <dbReference type="Proteomes" id="UP000593565"/>
    </source>
</evidence>
<dbReference type="InterPro" id="IPR000074">
    <property type="entry name" value="ApoA_E"/>
</dbReference>
<evidence type="ECO:0008006" key="18">
    <source>
        <dbReference type="Google" id="ProtNLM"/>
    </source>
</evidence>
<evidence type="ECO:0000256" key="3">
    <source>
        <dbReference type="ARBA" id="ARBA00022448"/>
    </source>
</evidence>
<dbReference type="Gene3D" id="6.10.250.2890">
    <property type="match status" value="1"/>
</dbReference>
<evidence type="ECO:0000313" key="16">
    <source>
        <dbReference type="EMBL" id="KAF4088452.1"/>
    </source>
</evidence>
<evidence type="ECO:0000256" key="12">
    <source>
        <dbReference type="ARBA" id="ARBA00023221"/>
    </source>
</evidence>
<dbReference type="Gene3D" id="1.20.5.20">
    <property type="match status" value="1"/>
</dbReference>
<evidence type="ECO:0000256" key="11">
    <source>
        <dbReference type="ARBA" id="ARBA00023166"/>
    </source>
</evidence>
<dbReference type="PANTHER" id="PTHR18976:SF28">
    <property type="entry name" value="APOLIPOPROTEIN A-IV-RELATED"/>
    <property type="match status" value="1"/>
</dbReference>
<evidence type="ECO:0000256" key="6">
    <source>
        <dbReference type="ARBA" id="ARBA00022729"/>
    </source>
</evidence>
<keyword evidence="3" id="KW-0813">Transport</keyword>
<keyword evidence="7" id="KW-0677">Repeat</keyword>
<evidence type="ECO:0000256" key="8">
    <source>
        <dbReference type="ARBA" id="ARBA00022850"/>
    </source>
</evidence>
<evidence type="ECO:0000256" key="1">
    <source>
        <dbReference type="ARBA" id="ARBA00004613"/>
    </source>
</evidence>
<dbReference type="GO" id="GO:0042627">
    <property type="term" value="C:chylomicron"/>
    <property type="evidence" value="ECO:0007669"/>
    <property type="project" value="TreeGrafter"/>
</dbReference>
<evidence type="ECO:0000256" key="5">
    <source>
        <dbReference type="ARBA" id="ARBA00022548"/>
    </source>
</evidence>
<dbReference type="GO" id="GO:0042157">
    <property type="term" value="P:lipoprotein metabolic process"/>
    <property type="evidence" value="ECO:0007669"/>
    <property type="project" value="InterPro"/>
</dbReference>
<proteinExistence type="inferred from homology"/>
<dbReference type="GO" id="GO:0120020">
    <property type="term" value="F:cholesterol transfer activity"/>
    <property type="evidence" value="ECO:0007669"/>
    <property type="project" value="TreeGrafter"/>
</dbReference>
<evidence type="ECO:0000256" key="10">
    <source>
        <dbReference type="ARBA" id="ARBA00023098"/>
    </source>
</evidence>
<keyword evidence="5" id="KW-0153">Cholesterol metabolism</keyword>
<dbReference type="GO" id="GO:1903561">
    <property type="term" value="C:extracellular vesicle"/>
    <property type="evidence" value="ECO:0007669"/>
    <property type="project" value="TreeGrafter"/>
</dbReference>
<evidence type="ECO:0000256" key="14">
    <source>
        <dbReference type="SAM" id="Coils"/>
    </source>
</evidence>
<evidence type="ECO:0000256" key="4">
    <source>
        <dbReference type="ARBA" id="ARBA00022525"/>
    </source>
</evidence>
<dbReference type="SUPFAM" id="SSF58113">
    <property type="entry name" value="Apolipoprotein A-I"/>
    <property type="match status" value="1"/>
</dbReference>
<keyword evidence="4" id="KW-0964">Secreted</keyword>
<keyword evidence="9" id="KW-0445">Lipid transport</keyword>
<comment type="similarity">
    <text evidence="2">Belongs to the apolipoprotein A1/A4/E family.</text>
</comment>
<dbReference type="Gene3D" id="1.20.120.20">
    <property type="entry name" value="Apolipoprotein"/>
    <property type="match status" value="1"/>
</dbReference>
<evidence type="ECO:0000256" key="9">
    <source>
        <dbReference type="ARBA" id="ARBA00023055"/>
    </source>
</evidence>
<keyword evidence="12" id="KW-0753">Steroid metabolism</keyword>
<accession>A0A7J6B004</accession>
<dbReference type="GO" id="GO:0060228">
    <property type="term" value="F:phosphatidylcholine-sterol O-acyltransferase activator activity"/>
    <property type="evidence" value="ECO:0007669"/>
    <property type="project" value="TreeGrafter"/>
</dbReference>
<dbReference type="GO" id="GO:0034362">
    <property type="term" value="C:low-density lipoprotein particle"/>
    <property type="evidence" value="ECO:0007669"/>
    <property type="project" value="TreeGrafter"/>
</dbReference>
<keyword evidence="10" id="KW-0443">Lipid metabolism</keyword>
<protein>
    <recommendedName>
        <fullName evidence="18">Apolipoprotein A-I</fullName>
    </recommendedName>
</protein>
<sequence>MSDVPGTFTVEYNRVVAQPYVHSQAYWTKKHSAGNIRKELKTTKMKVFVVLAIVAFAGCQANLFYADEPKPQLEQLTDAFWEYVSKATHTAEDTLKKIRESQLGQEVNTRLTEGANVASEYAVTLQKQVSPLAQDIMIKITKEAEVLKERLEQDLTTVRDKLEPYAEDLKTQIQQRVEELRIAVAPYAESFDSEALKTTVLQKTEELRGSLEEKVKKLQSQLEPYTNELRQKVDQHLLEFQKTVAPLTEDFQAKVAERATFVQQGLAPYAEDLREKLDPYAQNLKDQLTSLYESFTKTH</sequence>
<keyword evidence="15" id="KW-1133">Transmembrane helix</keyword>
<comment type="caution">
    <text evidence="16">The sequence shown here is derived from an EMBL/GenBank/DDBJ whole genome shotgun (WGS) entry which is preliminary data.</text>
</comment>
<organism evidence="16 17">
    <name type="scientific">Ameiurus melas</name>
    <name type="common">Black bullhead</name>
    <name type="synonym">Silurus melas</name>
    <dbReference type="NCBI Taxonomy" id="219545"/>
    <lineage>
        <taxon>Eukaryota</taxon>
        <taxon>Metazoa</taxon>
        <taxon>Chordata</taxon>
        <taxon>Craniata</taxon>
        <taxon>Vertebrata</taxon>
        <taxon>Euteleostomi</taxon>
        <taxon>Actinopterygii</taxon>
        <taxon>Neopterygii</taxon>
        <taxon>Teleostei</taxon>
        <taxon>Ostariophysi</taxon>
        <taxon>Siluriformes</taxon>
        <taxon>Ictaluridae</taxon>
        <taxon>Ameiurus</taxon>
    </lineage>
</organism>
<reference evidence="16 17" key="1">
    <citation type="submission" date="2020-02" db="EMBL/GenBank/DDBJ databases">
        <title>A chromosome-scale genome assembly of the black bullhead catfish (Ameiurus melas).</title>
        <authorList>
            <person name="Wen M."/>
            <person name="Zham M."/>
            <person name="Cabau C."/>
            <person name="Klopp C."/>
            <person name="Donnadieu C."/>
            <person name="Roques C."/>
            <person name="Bouchez O."/>
            <person name="Lampietro C."/>
            <person name="Jouanno E."/>
            <person name="Herpin A."/>
            <person name="Louis A."/>
            <person name="Berthelot C."/>
            <person name="Parey E."/>
            <person name="Roest-Crollius H."/>
            <person name="Braasch I."/>
            <person name="Postlethwait J."/>
            <person name="Robinson-Rechavi M."/>
            <person name="Echchiki A."/>
            <person name="Begum T."/>
            <person name="Montfort J."/>
            <person name="Schartl M."/>
            <person name="Bobe J."/>
            <person name="Guiguen Y."/>
        </authorList>
    </citation>
    <scope>NUCLEOTIDE SEQUENCE [LARGE SCALE GENOMIC DNA]</scope>
    <source>
        <strain evidence="16">M_S1</strain>
        <tissue evidence="16">Blood</tissue>
    </source>
</reference>
<name>A0A7J6B004_AMEME</name>
<dbReference type="GO" id="GO:0005543">
    <property type="term" value="F:phospholipid binding"/>
    <property type="evidence" value="ECO:0007669"/>
    <property type="project" value="TreeGrafter"/>
</dbReference>
<gene>
    <name evidence="16" type="ORF">AMELA_G00083500</name>
</gene>
<keyword evidence="14" id="KW-0175">Coiled coil</keyword>
<keyword evidence="8" id="KW-0345">HDL</keyword>
<comment type="subcellular location">
    <subcellularLocation>
        <location evidence="1">Secreted</location>
    </subcellularLocation>
</comment>
<evidence type="ECO:0000256" key="15">
    <source>
        <dbReference type="SAM" id="Phobius"/>
    </source>
</evidence>
<dbReference type="FunFam" id="1.20.120.20:FF:000007">
    <property type="entry name" value="Apolipoprotein A-IV a"/>
    <property type="match status" value="1"/>
</dbReference>
<evidence type="ECO:0000256" key="2">
    <source>
        <dbReference type="ARBA" id="ARBA00008788"/>
    </source>
</evidence>
<dbReference type="EMBL" id="JAAGNN010000006">
    <property type="protein sequence ID" value="KAF4088452.1"/>
    <property type="molecule type" value="Genomic_DNA"/>
</dbReference>
<keyword evidence="6" id="KW-0732">Signal</keyword>
<dbReference type="GO" id="GO:0034364">
    <property type="term" value="C:high-density lipoprotein particle"/>
    <property type="evidence" value="ECO:0007669"/>
    <property type="project" value="UniProtKB-KW"/>
</dbReference>
<comment type="function">
    <text evidence="13">Participates in the reverse transport of cholesterol from tissues to the liver for excretion by promoting cholesterol efflux from tissues and by acting as a cofactor for the lecithin cholesterol acyltransferase (LCAT).</text>
</comment>
<keyword evidence="15" id="KW-0812">Transmembrane</keyword>
<dbReference type="GO" id="GO:0055090">
    <property type="term" value="P:acylglycerol homeostasis"/>
    <property type="evidence" value="ECO:0007669"/>
    <property type="project" value="TreeGrafter"/>
</dbReference>
<keyword evidence="17" id="KW-1185">Reference proteome</keyword>